<comment type="caution">
    <text evidence="5">The sequence shown here is derived from an EMBL/GenBank/DDBJ whole genome shotgun (WGS) entry which is preliminary data.</text>
</comment>
<feature type="compositionally biased region" description="Basic and acidic residues" evidence="3">
    <location>
        <begin position="686"/>
        <end position="696"/>
    </location>
</feature>
<evidence type="ECO:0000313" key="6">
    <source>
        <dbReference type="Proteomes" id="UP000287033"/>
    </source>
</evidence>
<evidence type="ECO:0000256" key="3">
    <source>
        <dbReference type="SAM" id="MobiDB-lite"/>
    </source>
</evidence>
<dbReference type="OMA" id="WDNYDPR"/>
<feature type="compositionally biased region" description="Acidic residues" evidence="3">
    <location>
        <begin position="41"/>
        <end position="58"/>
    </location>
</feature>
<dbReference type="PANTHER" id="PTHR14490">
    <property type="entry name" value="ZINC FINGER, ZZ TYPE"/>
    <property type="match status" value="1"/>
</dbReference>
<dbReference type="AlphaFoldDB" id="A0A401SFW3"/>
<feature type="region of interest" description="Disordered" evidence="3">
    <location>
        <begin position="28"/>
        <end position="62"/>
    </location>
</feature>
<feature type="compositionally biased region" description="Basic and acidic residues" evidence="3">
    <location>
        <begin position="28"/>
        <end position="40"/>
    </location>
</feature>
<protein>
    <recommendedName>
        <fullName evidence="2">Protein KRI1 homolog</fullName>
    </recommendedName>
</protein>
<proteinExistence type="inferred from homology"/>
<dbReference type="GO" id="GO:0000447">
    <property type="term" value="P:endonucleolytic cleavage in ITS1 to separate SSU-rRNA from 5.8S rRNA and LSU-rRNA from tricistronic rRNA transcript (SSU-rRNA, 5.8S rRNA, LSU-rRNA)"/>
    <property type="evidence" value="ECO:0007669"/>
    <property type="project" value="TreeGrafter"/>
</dbReference>
<evidence type="ECO:0000259" key="4">
    <source>
        <dbReference type="Pfam" id="PF12936"/>
    </source>
</evidence>
<dbReference type="Proteomes" id="UP000287033">
    <property type="component" value="Unassembled WGS sequence"/>
</dbReference>
<feature type="domain" description="Kri1-like C-terminal" evidence="4">
    <location>
        <begin position="503"/>
        <end position="589"/>
    </location>
</feature>
<feature type="compositionally biased region" description="Acidic residues" evidence="3">
    <location>
        <begin position="627"/>
        <end position="640"/>
    </location>
</feature>
<feature type="region of interest" description="Disordered" evidence="3">
    <location>
        <begin position="654"/>
        <end position="718"/>
    </location>
</feature>
<feature type="compositionally biased region" description="Basic and acidic residues" evidence="3">
    <location>
        <begin position="186"/>
        <end position="196"/>
    </location>
</feature>
<comment type="similarity">
    <text evidence="1">Belongs to the KRI1 family.</text>
</comment>
<keyword evidence="6" id="KW-1185">Reference proteome</keyword>
<dbReference type="PANTHER" id="PTHR14490:SF5">
    <property type="entry name" value="PROTEIN KRI1 HOMOLOG"/>
    <property type="match status" value="1"/>
</dbReference>
<dbReference type="InterPro" id="IPR018034">
    <property type="entry name" value="Kri1"/>
</dbReference>
<evidence type="ECO:0000256" key="1">
    <source>
        <dbReference type="ARBA" id="ARBA00007473"/>
    </source>
</evidence>
<sequence length="770" mass="91319">MATVMEDGSQLQINRRFAGKYEKYRQKEELQRLKDRYGDRADEEESSSSESDDDSEVETDPKLDMEFYKTLSLLKKKDPKIYQKDAQFYSVEESSQNDDETAAKKKEKPMYLKDYERKVILEKEGKYEDEESDEEGLSAKIERVTSPTYMEEQKQLRENFRKFVEDSDEDGDSGSDGGFGLLKPRVKSEEEKEKEEESYINWLKGQNDLQVKEELQDIQYLRDYWNDPQLEEGERFLRDYILNKRYLEEEEEDEERIPTYDEIVQDEVDDSEDDGELFLRKQEDFERKYNFRFEEPDAEFIKSYPRTIATSVRAKDDRRKRKREEIKERKQKEKEKKQEEIKQLKKLKRMEIINKLNRLKEITGNETIGFDEQHLEEDFDPVKHDQLMQQFFNDDYYGVGDEHKPQFEDNEELGDEWNWDTWTGAEDGCAEGEEEEQLQQESFEPHCEDPDFIMDADYDPSQQVISSKKKKKQNAPFMGKRRQKSKFAEAVSKAKPAFDPKDKTFEQYLDEYYKLDYEDIIDDLPCRFRYRQVLPNDFGLSTEEILAADDKELNAWCSLKKTCQFRTEKEELHDLKTYKQKAQNQWKKQQIFKSFALQEDESQRNEATAKTKLGKKRRDKLRKSQLLEEEGDEEGVEEAAAELSAKKIKLSAENEQVFGLDSDEDEDILVPKAKENMNAATPEEVDPSREKDEEKSPSPPIAHQKQSKGAVKKRKKVTKKNMLLTSQVQFGGHLFSDQRLQAYGINTRKLKFKQIFREKKKKEKNKPTRD</sequence>
<dbReference type="GO" id="GO:0005730">
    <property type="term" value="C:nucleolus"/>
    <property type="evidence" value="ECO:0007669"/>
    <property type="project" value="TreeGrafter"/>
</dbReference>
<feature type="region of interest" description="Disordered" evidence="3">
    <location>
        <begin position="598"/>
        <end position="642"/>
    </location>
</feature>
<evidence type="ECO:0000256" key="2">
    <source>
        <dbReference type="ARBA" id="ARBA00017294"/>
    </source>
</evidence>
<gene>
    <name evidence="5" type="ORF">chiPu_0007736</name>
</gene>
<dbReference type="Pfam" id="PF05178">
    <property type="entry name" value="Kri1"/>
    <property type="match status" value="1"/>
</dbReference>
<feature type="compositionally biased region" description="Basic and acidic residues" evidence="3">
    <location>
        <begin position="151"/>
        <end position="165"/>
    </location>
</feature>
<dbReference type="GO" id="GO:0030686">
    <property type="term" value="C:90S preribosome"/>
    <property type="evidence" value="ECO:0007669"/>
    <property type="project" value="TreeGrafter"/>
</dbReference>
<accession>A0A401SFW3</accession>
<dbReference type="InterPro" id="IPR024626">
    <property type="entry name" value="Kri1-like_C"/>
</dbReference>
<feature type="region of interest" description="Disordered" evidence="3">
    <location>
        <begin position="312"/>
        <end position="340"/>
    </location>
</feature>
<organism evidence="5 6">
    <name type="scientific">Chiloscyllium punctatum</name>
    <name type="common">Brownbanded bambooshark</name>
    <name type="synonym">Hemiscyllium punctatum</name>
    <dbReference type="NCBI Taxonomy" id="137246"/>
    <lineage>
        <taxon>Eukaryota</taxon>
        <taxon>Metazoa</taxon>
        <taxon>Chordata</taxon>
        <taxon>Craniata</taxon>
        <taxon>Vertebrata</taxon>
        <taxon>Chondrichthyes</taxon>
        <taxon>Elasmobranchii</taxon>
        <taxon>Galeomorphii</taxon>
        <taxon>Galeoidea</taxon>
        <taxon>Orectolobiformes</taxon>
        <taxon>Hemiscylliidae</taxon>
        <taxon>Chiloscyllium</taxon>
    </lineage>
</organism>
<evidence type="ECO:0000313" key="5">
    <source>
        <dbReference type="EMBL" id="GCC29297.1"/>
    </source>
</evidence>
<reference evidence="5 6" key="1">
    <citation type="journal article" date="2018" name="Nat. Ecol. Evol.">
        <title>Shark genomes provide insights into elasmobranch evolution and the origin of vertebrates.</title>
        <authorList>
            <person name="Hara Y"/>
            <person name="Yamaguchi K"/>
            <person name="Onimaru K"/>
            <person name="Kadota M"/>
            <person name="Koyanagi M"/>
            <person name="Keeley SD"/>
            <person name="Tatsumi K"/>
            <person name="Tanaka K"/>
            <person name="Motone F"/>
            <person name="Kageyama Y"/>
            <person name="Nozu R"/>
            <person name="Adachi N"/>
            <person name="Nishimura O"/>
            <person name="Nakagawa R"/>
            <person name="Tanegashima C"/>
            <person name="Kiyatake I"/>
            <person name="Matsumoto R"/>
            <person name="Murakumo K"/>
            <person name="Nishida K"/>
            <person name="Terakita A"/>
            <person name="Kuratani S"/>
            <person name="Sato K"/>
            <person name="Hyodo S Kuraku.S."/>
        </authorList>
    </citation>
    <scope>NUCLEOTIDE SEQUENCE [LARGE SCALE GENOMIC DNA]</scope>
</reference>
<dbReference type="STRING" id="137246.A0A401SFW3"/>
<feature type="region of interest" description="Disordered" evidence="3">
    <location>
        <begin position="125"/>
        <end position="196"/>
    </location>
</feature>
<name>A0A401SFW3_CHIPU</name>
<feature type="region of interest" description="Disordered" evidence="3">
    <location>
        <begin position="88"/>
        <end position="108"/>
    </location>
</feature>
<feature type="compositionally biased region" description="Basic residues" evidence="3">
    <location>
        <begin position="612"/>
        <end position="623"/>
    </location>
</feature>
<feature type="compositionally biased region" description="Basic and acidic residues" evidence="3">
    <location>
        <begin position="313"/>
        <end position="340"/>
    </location>
</feature>
<feature type="compositionally biased region" description="Acidic residues" evidence="3">
    <location>
        <begin position="127"/>
        <end position="136"/>
    </location>
</feature>
<dbReference type="EMBL" id="BEZZ01000244">
    <property type="protein sequence ID" value="GCC29297.1"/>
    <property type="molecule type" value="Genomic_DNA"/>
</dbReference>
<dbReference type="Pfam" id="PF12936">
    <property type="entry name" value="Kri1_C"/>
    <property type="match status" value="1"/>
</dbReference>
<dbReference type="OrthoDB" id="10252032at2759"/>